<evidence type="ECO:0000256" key="1">
    <source>
        <dbReference type="SAM" id="MobiDB-lite"/>
    </source>
</evidence>
<organism evidence="4">
    <name type="scientific">Echinostoma caproni</name>
    <dbReference type="NCBI Taxonomy" id="27848"/>
    <lineage>
        <taxon>Eukaryota</taxon>
        <taxon>Metazoa</taxon>
        <taxon>Spiralia</taxon>
        <taxon>Lophotrochozoa</taxon>
        <taxon>Platyhelminthes</taxon>
        <taxon>Trematoda</taxon>
        <taxon>Digenea</taxon>
        <taxon>Plagiorchiida</taxon>
        <taxon>Echinostomata</taxon>
        <taxon>Echinostomatoidea</taxon>
        <taxon>Echinostomatidae</taxon>
        <taxon>Echinostoma</taxon>
    </lineage>
</organism>
<reference evidence="4" key="1">
    <citation type="submission" date="2016-06" db="UniProtKB">
        <authorList>
            <consortium name="WormBaseParasite"/>
        </authorList>
    </citation>
    <scope>IDENTIFICATION</scope>
</reference>
<feature type="compositionally biased region" description="Basic and acidic residues" evidence="1">
    <location>
        <begin position="54"/>
        <end position="66"/>
    </location>
</feature>
<gene>
    <name evidence="2" type="ORF">ECPE_LOCUS15258</name>
</gene>
<dbReference type="WBParaSite" id="ECPE_0001529801-mRNA-1">
    <property type="protein sequence ID" value="ECPE_0001529801-mRNA-1"/>
    <property type="gene ID" value="ECPE_0001529801"/>
</dbReference>
<evidence type="ECO:0000313" key="4">
    <source>
        <dbReference type="WBParaSite" id="ECPE_0001529801-mRNA-1"/>
    </source>
</evidence>
<proteinExistence type="predicted"/>
<evidence type="ECO:0000313" key="3">
    <source>
        <dbReference type="Proteomes" id="UP000272942"/>
    </source>
</evidence>
<dbReference type="Proteomes" id="UP000272942">
    <property type="component" value="Unassembled WGS sequence"/>
</dbReference>
<dbReference type="EMBL" id="UZAN01059995">
    <property type="protein sequence ID" value="VDP92530.1"/>
    <property type="molecule type" value="Genomic_DNA"/>
</dbReference>
<feature type="region of interest" description="Disordered" evidence="1">
    <location>
        <begin position="50"/>
        <end position="70"/>
    </location>
</feature>
<dbReference type="AlphaFoldDB" id="A0A183B7S3"/>
<accession>A0A183B7S3</accession>
<protein>
    <submittedName>
        <fullName evidence="2 4">Uncharacterized protein</fullName>
    </submittedName>
</protein>
<name>A0A183B7S3_9TREM</name>
<reference evidence="2 3" key="2">
    <citation type="submission" date="2018-11" db="EMBL/GenBank/DDBJ databases">
        <authorList>
            <consortium name="Pathogen Informatics"/>
        </authorList>
    </citation>
    <scope>NUCLEOTIDE SEQUENCE [LARGE SCALE GENOMIC DNA]</scope>
    <source>
        <strain evidence="2 3">Egypt</strain>
    </source>
</reference>
<keyword evidence="3" id="KW-1185">Reference proteome</keyword>
<sequence length="129" mass="13875">MADPRSFYRDISLVTQAKPWITDITSADGSLTDGSTGAANILPEYHSTMFSSEHASRTDGSDHPAKDPMSSRIIEPVSFSPAQVGLKLLSLAAKTSSGLDEILPVILEQYAEQLAPPYADCSTTPREYA</sequence>
<evidence type="ECO:0000313" key="2">
    <source>
        <dbReference type="EMBL" id="VDP92530.1"/>
    </source>
</evidence>